<dbReference type="Proteomes" id="UP000503166">
    <property type="component" value="Plasmid p_CNU_G2"/>
</dbReference>
<dbReference type="AlphaFoldDB" id="A0A6G8I2X8"/>
<evidence type="ECO:0000259" key="1">
    <source>
        <dbReference type="Pfam" id="PF18824"/>
    </source>
</evidence>
<organism evidence="2 3">
    <name type="scientific">Streptococcus ruminicola</name>
    <dbReference type="NCBI Taxonomy" id="2686210"/>
    <lineage>
        <taxon>Bacteria</taxon>
        <taxon>Bacillati</taxon>
        <taxon>Bacillota</taxon>
        <taxon>Bacilli</taxon>
        <taxon>Lactobacillales</taxon>
        <taxon>Streptococcaceae</taxon>
        <taxon>Streptococcus</taxon>
    </lineage>
</organism>
<keyword evidence="2" id="KW-0614">Plasmid</keyword>
<geneLocation type="plasmid" evidence="3">
    <name>p_cnu_g2</name>
</geneLocation>
<gene>
    <name evidence="2" type="ORF">GPZ88_10135</name>
</gene>
<evidence type="ECO:0000313" key="3">
    <source>
        <dbReference type="Proteomes" id="UP000503166"/>
    </source>
</evidence>
<name>A0A6G8I2X8_9STRE</name>
<proteinExistence type="predicted"/>
<accession>A0A6G8I2X8</accession>
<dbReference type="Pfam" id="PF18824">
    <property type="entry name" value="LPD11"/>
    <property type="match status" value="1"/>
</dbReference>
<evidence type="ECO:0000313" key="2">
    <source>
        <dbReference type="EMBL" id="QIM47455.1"/>
    </source>
</evidence>
<dbReference type="EMBL" id="CP046920">
    <property type="protein sequence ID" value="QIM47455.1"/>
    <property type="molecule type" value="Genomic_DNA"/>
</dbReference>
<sequence length="87" mass="10786">MNTFKKDIIQHYPKNDSFLYRLLSRMQYDCNYYLGNGERCEKYLWGETVELHLAYMELLWDNFSSTEKPEWLTKEELEDYKRKMILK</sequence>
<feature type="domain" description="Large polyvalent protein-associated" evidence="1">
    <location>
        <begin position="17"/>
        <end position="84"/>
    </location>
</feature>
<protein>
    <recommendedName>
        <fullName evidence="1">Large polyvalent protein-associated domain-containing protein</fullName>
    </recommendedName>
</protein>
<dbReference type="KEGG" id="srum:GPZ88_10135"/>
<dbReference type="InterPro" id="IPR040789">
    <property type="entry name" value="LPD11"/>
</dbReference>
<reference evidence="2 3" key="1">
    <citation type="submission" date="2019-12" db="EMBL/GenBank/DDBJ databases">
        <title>Complete genome sequence of Streptococcus sp. CNU G2 isolated frome Bos taurus coreanae.</title>
        <authorList>
            <person name="Park S.Y."/>
            <person name="Kim J.H."/>
            <person name="Seo S.W."/>
        </authorList>
    </citation>
    <scope>NUCLEOTIDE SEQUENCE [LARGE SCALE GENOMIC DNA]</scope>
    <source>
        <strain evidence="2 3">CNU G2</strain>
        <plasmid evidence="3">p_cnu_g2</plasmid>
    </source>
</reference>